<sequence length="100" mass="10539">MTRIFDPEFVRGLGAGIDANVVPVLESTNEDLPELSAIDRSLYTTVTLPMAAAYSLATATVTESMAGAAEGFRQMRDALDACAQDMTDTDDACARAFGGN</sequence>
<dbReference type="RefSeq" id="WP_106363023.1">
    <property type="nucleotide sequence ID" value="NZ_PVTJ01000002.1"/>
</dbReference>
<protein>
    <recommendedName>
        <fullName evidence="3">Excreted virulence factor EspC (Type VII ESX diderm)</fullName>
    </recommendedName>
</protein>
<reference evidence="1 2" key="1">
    <citation type="submission" date="2018-03" db="EMBL/GenBank/DDBJ databases">
        <title>Genomic Encyclopedia of Type Strains, Phase III (KMG-III): the genomes of soil and plant-associated and newly described type strains.</title>
        <authorList>
            <person name="Whitman W."/>
        </authorList>
    </citation>
    <scope>NUCLEOTIDE SEQUENCE [LARGE SCALE GENOMIC DNA]</scope>
    <source>
        <strain evidence="1 2">CGMCC 4.7067</strain>
    </source>
</reference>
<comment type="caution">
    <text evidence="1">The sequence shown here is derived from an EMBL/GenBank/DDBJ whole genome shotgun (WGS) entry which is preliminary data.</text>
</comment>
<dbReference type="AlphaFoldDB" id="A0A2T0USG7"/>
<dbReference type="EMBL" id="PVTJ01000002">
    <property type="protein sequence ID" value="PRY60853.1"/>
    <property type="molecule type" value="Genomic_DNA"/>
</dbReference>
<organism evidence="1 2">
    <name type="scientific">Glycomyces artemisiae</name>
    <dbReference type="NCBI Taxonomy" id="1076443"/>
    <lineage>
        <taxon>Bacteria</taxon>
        <taxon>Bacillati</taxon>
        <taxon>Actinomycetota</taxon>
        <taxon>Actinomycetes</taxon>
        <taxon>Glycomycetales</taxon>
        <taxon>Glycomycetaceae</taxon>
        <taxon>Glycomyces</taxon>
    </lineage>
</organism>
<evidence type="ECO:0000313" key="1">
    <source>
        <dbReference type="EMBL" id="PRY60853.1"/>
    </source>
</evidence>
<evidence type="ECO:0000313" key="2">
    <source>
        <dbReference type="Proteomes" id="UP000238176"/>
    </source>
</evidence>
<dbReference type="Proteomes" id="UP000238176">
    <property type="component" value="Unassembled WGS sequence"/>
</dbReference>
<proteinExistence type="predicted"/>
<dbReference type="OrthoDB" id="5190031at2"/>
<name>A0A2T0USG7_9ACTN</name>
<gene>
    <name evidence="1" type="ORF">B0I28_102465</name>
</gene>
<keyword evidence="2" id="KW-1185">Reference proteome</keyword>
<evidence type="ECO:0008006" key="3">
    <source>
        <dbReference type="Google" id="ProtNLM"/>
    </source>
</evidence>
<accession>A0A2T0USG7</accession>